<dbReference type="InterPro" id="IPR049704">
    <property type="entry name" value="Aminotrans_3_PPA_site"/>
</dbReference>
<dbReference type="Gene3D" id="3.40.640.10">
    <property type="entry name" value="Type I PLP-dependent aspartate aminotransferase-like (Major domain)"/>
    <property type="match status" value="1"/>
</dbReference>
<evidence type="ECO:0000256" key="1">
    <source>
        <dbReference type="ARBA" id="ARBA00004173"/>
    </source>
</evidence>
<dbReference type="InterPro" id="IPR015421">
    <property type="entry name" value="PyrdxlP-dep_Trfase_major"/>
</dbReference>
<dbReference type="InterPro" id="IPR027417">
    <property type="entry name" value="P-loop_NTPase"/>
</dbReference>
<dbReference type="EMBL" id="JABXXO010000007">
    <property type="protein sequence ID" value="KAF7773392.1"/>
    <property type="molecule type" value="Genomic_DNA"/>
</dbReference>
<dbReference type="GO" id="GO:0030170">
    <property type="term" value="F:pyridoxal phosphate binding"/>
    <property type="evidence" value="ECO:0007669"/>
    <property type="project" value="InterPro"/>
</dbReference>
<comment type="caution">
    <text evidence="4">The sequence shown here is derived from an EMBL/GenBank/DDBJ whole genome shotgun (WGS) entry which is preliminary data.</text>
</comment>
<evidence type="ECO:0000313" key="5">
    <source>
        <dbReference type="Proteomes" id="UP000629468"/>
    </source>
</evidence>
<dbReference type="FunFam" id="3.90.1150.10:FF:000080">
    <property type="entry name" value="Bifunctional dethiobiotin synthetase/adenosylmethionine-8-amino-7-oxononanoate aminotransferase"/>
    <property type="match status" value="1"/>
</dbReference>
<dbReference type="GO" id="GO:0005739">
    <property type="term" value="C:mitochondrion"/>
    <property type="evidence" value="ECO:0007669"/>
    <property type="project" value="UniProtKB-SubCell"/>
</dbReference>
<dbReference type="InterPro" id="IPR005814">
    <property type="entry name" value="Aminotrans_3"/>
</dbReference>
<comment type="subcellular location">
    <subcellularLocation>
        <location evidence="1">Mitochondrion</location>
    </subcellularLocation>
</comment>
<evidence type="ECO:0000313" key="4">
    <source>
        <dbReference type="EMBL" id="KAF7773392.1"/>
    </source>
</evidence>
<evidence type="ECO:0000256" key="2">
    <source>
        <dbReference type="ARBA" id="ARBA00022576"/>
    </source>
</evidence>
<dbReference type="GO" id="GO:0004141">
    <property type="term" value="F:dethiobiotin synthase activity"/>
    <property type="evidence" value="ECO:0007669"/>
    <property type="project" value="TreeGrafter"/>
</dbReference>
<dbReference type="Pfam" id="PF13500">
    <property type="entry name" value="AAA_26"/>
    <property type="match status" value="1"/>
</dbReference>
<dbReference type="PANTHER" id="PTHR42684">
    <property type="entry name" value="ADENOSYLMETHIONINE-8-AMINO-7-OXONONANOATE AMINOTRANSFERASE"/>
    <property type="match status" value="1"/>
</dbReference>
<reference evidence="4 5" key="1">
    <citation type="journal article" name="Sci. Rep.">
        <title>Telomere-to-telomere assembled and centromere annotated genomes of the two main subspecies of the button mushroom Agaricus bisporus reveal especially polymorphic chromosome ends.</title>
        <authorList>
            <person name="Sonnenberg A.S.M."/>
            <person name="Sedaghat-Telgerd N."/>
            <person name="Lavrijssen B."/>
            <person name="Ohm R.A."/>
            <person name="Hendrickx P.M."/>
            <person name="Scholtmeijer K."/>
            <person name="Baars J.J.P."/>
            <person name="van Peer A."/>
        </authorList>
    </citation>
    <scope>NUCLEOTIDE SEQUENCE [LARGE SCALE GENOMIC DNA]</scope>
    <source>
        <strain evidence="4 5">H119_p4</strain>
    </source>
</reference>
<keyword evidence="2" id="KW-0032">Aminotransferase</keyword>
<dbReference type="Gene3D" id="3.40.50.300">
    <property type="entry name" value="P-loop containing nucleotide triphosphate hydrolases"/>
    <property type="match status" value="1"/>
</dbReference>
<proteinExistence type="predicted"/>
<dbReference type="InterPro" id="IPR015424">
    <property type="entry name" value="PyrdxlP-dep_Trfase"/>
</dbReference>
<dbReference type="GO" id="GO:0004015">
    <property type="term" value="F:adenosylmethionine-8-amino-7-oxononanoate transaminase activity"/>
    <property type="evidence" value="ECO:0007669"/>
    <property type="project" value="TreeGrafter"/>
</dbReference>
<sequence length="792" mass="86680">MSLLFKNLRIHQILGSNTNVGKTIFATALARASAARNTPVYYLKPVSTGGLEDADHGHVMRYVESGTVHADCLFQYDEPVSPHLAAKLKIANKTLDQIPSDHTIVDSIAGCIRKYAETSQRYSHVYLETAGGVHSPTLSGTSQADCYRPLFLPTILIGDSNLGGISSTISSYESLLLRGYIIDAILLFREDYYRNWEYLDQYFAEKGIHVSTIDPPPPRLSDPAADHQSTQNYYNNLNAADTGITGVIDHLNGCHDKRIEELASMPKRTLDTIWWPFVQHGLAKTEKDVTVIDSAHSDFFSVYQPTEKADQPSSLLIPEFDGSASWWTQTVGHAHPSLTLAAARASGRYGHVMFPQAVHLPALNLAERLVRNGPGKGWASRAFFSDNGSTGIEVALKMALRAYATRNNVKDTDAKHLGVIGLAGSYHGDTIGAMNACGDEGVYSCEWHDAKGFWFDPPTVGISDGKPRITLTPALRNLVGESSTPAPSLSWIYDIEARLQTPLAAKYSSYIQKALGQLEREGHKFGALILEPLVMGAGGMVFVDPLFQRILVDVIRGQPASGKYANWSGLPVIFDEVFVGLYRLGMESAALLLGVYPDISVYAKILTGGLLPLAATLASEPIFQAFWSDNKGAALLHGHSYTAHAVGCEVANEASKLIDTLKTGEEWKNAQESWSDGESRSNVWSLWEPGFIHEISKLKNVDEAMTLGTLLVIRLKSGSDLGYISMAALSMFARLKDRQDMCNFDPAAPGGASFTTHYRTLGNVAYFMTSLNTRPSLIRAMEKKIRDILKEA</sequence>
<keyword evidence="3" id="KW-0808">Transferase</keyword>
<evidence type="ECO:0000256" key="3">
    <source>
        <dbReference type="ARBA" id="ARBA00022679"/>
    </source>
</evidence>
<dbReference type="SUPFAM" id="SSF53383">
    <property type="entry name" value="PLP-dependent transferases"/>
    <property type="match status" value="1"/>
</dbReference>
<dbReference type="SUPFAM" id="SSF52540">
    <property type="entry name" value="P-loop containing nucleoside triphosphate hydrolases"/>
    <property type="match status" value="1"/>
</dbReference>
<dbReference type="CDD" id="cd03109">
    <property type="entry name" value="DTBS"/>
    <property type="match status" value="1"/>
</dbReference>
<name>A0A8H7F1Y3_AGABI</name>
<evidence type="ECO:0008006" key="6">
    <source>
        <dbReference type="Google" id="ProtNLM"/>
    </source>
</evidence>
<dbReference type="GO" id="GO:0009102">
    <property type="term" value="P:biotin biosynthetic process"/>
    <property type="evidence" value="ECO:0007669"/>
    <property type="project" value="TreeGrafter"/>
</dbReference>
<dbReference type="PANTHER" id="PTHR42684:SF3">
    <property type="entry name" value="ADENOSYLMETHIONINE-8-AMINO-7-OXONONANOATE AMINOTRANSFERASE"/>
    <property type="match status" value="1"/>
</dbReference>
<accession>A0A8H7F1Y3</accession>
<dbReference type="Pfam" id="PF00202">
    <property type="entry name" value="Aminotran_3"/>
    <property type="match status" value="2"/>
</dbReference>
<protein>
    <recommendedName>
        <fullName evidence="6">Dethiobiotin synthase</fullName>
    </recommendedName>
</protein>
<dbReference type="PROSITE" id="PS00600">
    <property type="entry name" value="AA_TRANSFER_CLASS_3"/>
    <property type="match status" value="1"/>
</dbReference>
<dbReference type="AlphaFoldDB" id="A0A8H7F1Y3"/>
<dbReference type="Proteomes" id="UP000629468">
    <property type="component" value="Unassembled WGS sequence"/>
</dbReference>
<organism evidence="4 5">
    <name type="scientific">Agaricus bisporus var. burnettii</name>
    <dbReference type="NCBI Taxonomy" id="192524"/>
    <lineage>
        <taxon>Eukaryota</taxon>
        <taxon>Fungi</taxon>
        <taxon>Dikarya</taxon>
        <taxon>Basidiomycota</taxon>
        <taxon>Agaricomycotina</taxon>
        <taxon>Agaricomycetes</taxon>
        <taxon>Agaricomycetidae</taxon>
        <taxon>Agaricales</taxon>
        <taxon>Agaricineae</taxon>
        <taxon>Agaricaceae</taxon>
        <taxon>Agaricus</taxon>
    </lineage>
</organism>
<gene>
    <name evidence="4" type="ORF">Agabi119p4_5559</name>
</gene>